<protein>
    <recommendedName>
        <fullName evidence="2">USP domain-containing protein</fullName>
    </recommendedName>
</protein>
<sequence>MKGDLGPTQFGFGTRGGNEAMAHPTRKYIDEHPDSLSKIFIKLDFKNAFDMLDRNVMQHEVKDTLPSLHPFISQCSLSFGEHFIGSQTEEGEAFTTLVRTFFSSKMLTVPRCLIRGTDSDRVNLFRELQLSFPNTNYNENQTVQSLLDYYFEPEELTEDNQCYCKLCSPLTVREEITKIMEAPPRLISTLKLFRYDLSSHQSIKMQHFVCLDEHLIIDSWIYQLHAVVIHCGSSVDSGHYFIISKDNNDKEIELKKERNRYSDVDTDVNEKLSENSLAYFKWSRAID</sequence>
<reference evidence="3" key="1">
    <citation type="submission" date="2022-01" db="EMBL/GenBank/DDBJ databases">
        <authorList>
            <person name="King R."/>
        </authorList>
    </citation>
    <scope>NUCLEOTIDE SEQUENCE</scope>
</reference>
<dbReference type="GO" id="GO:0016579">
    <property type="term" value="P:protein deubiquitination"/>
    <property type="evidence" value="ECO:0007669"/>
    <property type="project" value="InterPro"/>
</dbReference>
<evidence type="ECO:0000313" key="4">
    <source>
        <dbReference type="Proteomes" id="UP001153737"/>
    </source>
</evidence>
<organism evidence="3 4">
    <name type="scientific">Phaedon cochleariae</name>
    <name type="common">Mustard beetle</name>
    <dbReference type="NCBI Taxonomy" id="80249"/>
    <lineage>
        <taxon>Eukaryota</taxon>
        <taxon>Metazoa</taxon>
        <taxon>Ecdysozoa</taxon>
        <taxon>Arthropoda</taxon>
        <taxon>Hexapoda</taxon>
        <taxon>Insecta</taxon>
        <taxon>Pterygota</taxon>
        <taxon>Neoptera</taxon>
        <taxon>Endopterygota</taxon>
        <taxon>Coleoptera</taxon>
        <taxon>Polyphaga</taxon>
        <taxon>Cucujiformia</taxon>
        <taxon>Chrysomeloidea</taxon>
        <taxon>Chrysomelidae</taxon>
        <taxon>Chrysomelinae</taxon>
        <taxon>Chrysomelini</taxon>
        <taxon>Phaedon</taxon>
    </lineage>
</organism>
<dbReference type="GO" id="GO:0005634">
    <property type="term" value="C:nucleus"/>
    <property type="evidence" value="ECO:0007669"/>
    <property type="project" value="TreeGrafter"/>
</dbReference>
<reference evidence="3" key="2">
    <citation type="submission" date="2022-10" db="EMBL/GenBank/DDBJ databases">
        <authorList>
            <consortium name="ENA_rothamsted_submissions"/>
            <consortium name="culmorum"/>
            <person name="King R."/>
        </authorList>
    </citation>
    <scope>NUCLEOTIDE SEQUENCE</scope>
</reference>
<proteinExistence type="inferred from homology"/>
<dbReference type="EMBL" id="OU896723">
    <property type="protein sequence ID" value="CAG9818099.1"/>
    <property type="molecule type" value="Genomic_DNA"/>
</dbReference>
<dbReference type="SUPFAM" id="SSF54001">
    <property type="entry name" value="Cysteine proteinases"/>
    <property type="match status" value="1"/>
</dbReference>
<dbReference type="InterPro" id="IPR018200">
    <property type="entry name" value="USP_CS"/>
</dbReference>
<dbReference type="Gene3D" id="3.90.70.10">
    <property type="entry name" value="Cysteine proteinases"/>
    <property type="match status" value="1"/>
</dbReference>
<dbReference type="PANTHER" id="PTHR24006">
    <property type="entry name" value="UBIQUITIN CARBOXYL-TERMINAL HYDROLASE"/>
    <property type="match status" value="1"/>
</dbReference>
<dbReference type="PROSITE" id="PS50235">
    <property type="entry name" value="USP_3"/>
    <property type="match status" value="1"/>
</dbReference>
<name>A0A9N9SD95_PHACE</name>
<dbReference type="InterPro" id="IPR050164">
    <property type="entry name" value="Peptidase_C19"/>
</dbReference>
<dbReference type="AlphaFoldDB" id="A0A9N9SD95"/>
<keyword evidence="4" id="KW-1185">Reference proteome</keyword>
<dbReference type="InterPro" id="IPR038765">
    <property type="entry name" value="Papain-like_cys_pep_sf"/>
</dbReference>
<dbReference type="PROSITE" id="PS00973">
    <property type="entry name" value="USP_2"/>
    <property type="match status" value="1"/>
</dbReference>
<dbReference type="Pfam" id="PF00443">
    <property type="entry name" value="UCH"/>
    <property type="match status" value="1"/>
</dbReference>
<dbReference type="GO" id="GO:0004843">
    <property type="term" value="F:cysteine-type deubiquitinase activity"/>
    <property type="evidence" value="ECO:0007669"/>
    <property type="project" value="InterPro"/>
</dbReference>
<feature type="domain" description="USP" evidence="2">
    <location>
        <begin position="10"/>
        <end position="287"/>
    </location>
</feature>
<dbReference type="PANTHER" id="PTHR24006:SF908">
    <property type="entry name" value="DEUBIQUITINATING APOPTOTIC INHIBITOR, ISOFORM A"/>
    <property type="match status" value="1"/>
</dbReference>
<comment type="similarity">
    <text evidence="1">Belongs to the peptidase C19 family.</text>
</comment>
<gene>
    <name evidence="3" type="ORF">PHAECO_LOCUS5530</name>
</gene>
<evidence type="ECO:0000313" key="3">
    <source>
        <dbReference type="EMBL" id="CAG9818099.1"/>
    </source>
</evidence>
<evidence type="ECO:0000259" key="2">
    <source>
        <dbReference type="PROSITE" id="PS50235"/>
    </source>
</evidence>
<dbReference type="InterPro" id="IPR001394">
    <property type="entry name" value="Peptidase_C19_UCH"/>
</dbReference>
<evidence type="ECO:0000256" key="1">
    <source>
        <dbReference type="ARBA" id="ARBA00009085"/>
    </source>
</evidence>
<dbReference type="Proteomes" id="UP001153737">
    <property type="component" value="Chromosome 17"/>
</dbReference>
<dbReference type="InterPro" id="IPR028889">
    <property type="entry name" value="USP"/>
</dbReference>
<dbReference type="GO" id="GO:0005829">
    <property type="term" value="C:cytosol"/>
    <property type="evidence" value="ECO:0007669"/>
    <property type="project" value="TreeGrafter"/>
</dbReference>
<accession>A0A9N9SD95</accession>
<dbReference type="OrthoDB" id="2420415at2759"/>